<gene>
    <name evidence="4" type="ORF">BBD42_17315</name>
</gene>
<reference evidence="4" key="1">
    <citation type="submission" date="2016-08" db="EMBL/GenBank/DDBJ databases">
        <title>Complete Genome Seqeunce of Paenibacillus sp. BIHB 4019 from tea rhizoplane.</title>
        <authorList>
            <person name="Thakur R."/>
            <person name="Swarnkar M.K."/>
            <person name="Gulati A."/>
        </authorList>
    </citation>
    <scope>NUCLEOTIDE SEQUENCE [LARGE SCALE GENOMIC DNA]</scope>
    <source>
        <strain evidence="4">BIHB4019</strain>
    </source>
</reference>
<dbReference type="Pfam" id="PF05593">
    <property type="entry name" value="RHS_repeat"/>
    <property type="match status" value="2"/>
</dbReference>
<evidence type="ECO:0000256" key="1">
    <source>
        <dbReference type="ARBA" id="ARBA00022737"/>
    </source>
</evidence>
<evidence type="ECO:0000256" key="2">
    <source>
        <dbReference type="SAM" id="SignalP"/>
    </source>
</evidence>
<feature type="chain" id="PRO_5008535200" description="Teneurin-like YD-shell domain-containing protein" evidence="2">
    <location>
        <begin position="29"/>
        <end position="1872"/>
    </location>
</feature>
<sequence length="1872" mass="212293">MKKVISYLLVISLLLSIFSDMGSPVAYANLETDGASVTVEDSVYIPGTNPLVDEELSVDESVYEKKWGIFSEEQVEIITQQYTLDMKKLAVYFYTELTPLLETEQFFEVLDMTAEDLPVLINKLTEAQQVLLRELTPVTMKQYDYDHNYEEVLAQQNVKVEAPFIEANGNPILEAIVDQYESATASTYSSKAKKSGKVSTASTGNSFRFTEKNSEYKYKANTDSNVDPIYKTANQRDVDLYLPGRNGMDFSLVRSYSSLNAKIMQPSLDGDLSNPVCHPDNATFQTGLTDCMGNFPYPSYYDYGFGDNLGFIATGWSLNIPKMTEGTISATIASTLTSSNINFYNRATYSTTDTITFDLDDGSSYEFRGNDNTPYNHPYSNVTYFYNGTGYSLVLDDKITYTFNRDGQILTKSNRLGDQITYDYQQHANRIIITDTIGRKIQTDGPLGVPPYGTQGFTVTDPQGNLTHKIKYNMETDNPVMQARTYVFGTAQEYQNDENPRSVFFSKLTSVVDVLANKTLKTYTYQTPGLVTRADFNFEDDYMYLMENGKPVLDFLNGAESSLIIERDNEVHGEINYLLLDTITDNSGLEIKYKYRPYEWDWFKEGNGYKREQKRGTMRLYLDPWNLTYIGYHPVTNVYYSYTNKAGQKKFLTQNVAIFSSYAQEIWTTPKTGGIVENFRLKNSNEFRRPEFAVSISLALGEYSESSTTVYRPSGKGSFVPVNEMKGQLSFFNYLNFQEEGSTYGVSFFENQAYQYDPGKNKPYLTKVFGNDNKLDISKFLRSGNDRTLPANLDKYATLYRTEYDAFGYVIYQEDPYGNKMEMAYGGPYHQISSQKQTAADGLTKSEITFTYNPDGTLLRTTQLGSYRDPASPSVVRQDQAVTDYLNYNSSKQPTRIRTTSSGSQYDQQPTETIVDMQYDASNLHVIKETTNVTLGKGKAATPLVVLYEYDNKDQLKKQTFPDGSTATYSYDPSGRMASESYTPSAANPGAVRTTNYTYDDAQRLVVQMKPDGEKVNTYYTPYGDIEKQEQIIGNTLRVLVLNKTNSTGKLLESTLPYGSVDKEVKYSYGENGQISKVTDPIGQVTDYYYSNVTTKDDGSAYYLQNTTKVVGPDGKETWNYQDRLGRVIKQVEKAGAKTRTVLNTYTPLGALSQTQVIADGVTQTTQYGYDTAGNLIYLKDNNNQVNRYVYNSMGQLIATYTNDKLQKQSEYNEVGWQLTKTNAEGKKESFQYTNTGLLDVRTDEMNQKHQYSYTPYDEINRLSVKDSAGTETYWEQYSYDPATRLPLTTNTKDGETLGYQYDLWKRLSSQTVAGRQYKLEYDEFDRMTALSYPDNQKVAYTYDVLDRLLTVTTPDMGTVGYNYTVGQNEHTNTLTYPNGVTQQRKTNAFGELKSYNQTSLGNVSNWNETFGYDGFSNITSINRNGLTQAFSYDALNRIKEENTAEGQRTYTYDDRGNRLTVSGNSPDLSEETTTYTYNALDMLKSYSSSEGTQAAYSYYADGLRATKKVNGKTTRYVYLDGHIIEELDGNGNVKARSVWGNELLYRHDYESGKEGYYSYNGHGDVVRITNDSGMAINTYDYDIWGNLLSQTEGMSNPFKYTGEVYDEESGLYYLRARYYDPSIGRFINEDTYEGEINNPLSLNLYSYVYNNPLKYRDPSGNIACEGAYVCSGDAVFTKNNKSEYWKAVIDFYLSTNPATMAAYANYQFFSNDIPVLLDPDGSKFYKAVIIVGFIPDGRIVSQSGRMFVTIMREGKEILSEVSSSVIWKNYLKHDYRTLKGYKKMTWSDIRSTTKNGAAMYKPGIDIESLERYAWENGTPTTNGKTWKVMKFSEVIGATLGKDTKYMRIESTNGDTIHGHPITEEEYKKLLK</sequence>
<dbReference type="InterPro" id="IPR022385">
    <property type="entry name" value="Rhs_assc_core"/>
</dbReference>
<keyword evidence="2" id="KW-0732">Signal</keyword>
<feature type="domain" description="Teneurin-like YD-shell" evidence="3">
    <location>
        <begin position="1408"/>
        <end position="1653"/>
    </location>
</feature>
<evidence type="ECO:0000313" key="4">
    <source>
        <dbReference type="EMBL" id="ANY68036.1"/>
    </source>
</evidence>
<dbReference type="PANTHER" id="PTHR32305:SF15">
    <property type="entry name" value="PROTEIN RHSA-RELATED"/>
    <property type="match status" value="1"/>
</dbReference>
<proteinExistence type="predicted"/>
<protein>
    <recommendedName>
        <fullName evidence="3">Teneurin-like YD-shell domain-containing protein</fullName>
    </recommendedName>
</protein>
<dbReference type="PANTHER" id="PTHR32305">
    <property type="match status" value="1"/>
</dbReference>
<dbReference type="RefSeq" id="WP_099519203.1">
    <property type="nucleotide sequence ID" value="NZ_CP016808.1"/>
</dbReference>
<keyword evidence="1" id="KW-0677">Repeat</keyword>
<dbReference type="InterPro" id="IPR056823">
    <property type="entry name" value="TEN-like_YD-shell"/>
</dbReference>
<dbReference type="InterPro" id="IPR050708">
    <property type="entry name" value="T6SS_VgrG/RHS"/>
</dbReference>
<dbReference type="NCBIfam" id="TIGR01643">
    <property type="entry name" value="YD_repeat_2x"/>
    <property type="match status" value="3"/>
</dbReference>
<name>A0A1B2DK14_9BACL</name>
<dbReference type="InterPro" id="IPR006530">
    <property type="entry name" value="YD"/>
</dbReference>
<accession>A0A1B2DK14</accession>
<dbReference type="EMBL" id="CP016808">
    <property type="protein sequence ID" value="ANY68036.1"/>
    <property type="molecule type" value="Genomic_DNA"/>
</dbReference>
<evidence type="ECO:0000259" key="3">
    <source>
        <dbReference type="Pfam" id="PF25023"/>
    </source>
</evidence>
<organism evidence="4">
    <name type="scientific">Paenibacillus sp. BIHB 4019</name>
    <dbReference type="NCBI Taxonomy" id="1870819"/>
    <lineage>
        <taxon>Bacteria</taxon>
        <taxon>Bacillati</taxon>
        <taxon>Bacillota</taxon>
        <taxon>Bacilli</taxon>
        <taxon>Bacillales</taxon>
        <taxon>Paenibacillaceae</taxon>
        <taxon>Paenibacillus</taxon>
    </lineage>
</organism>
<dbReference type="Gene3D" id="2.180.10.10">
    <property type="entry name" value="RHS repeat-associated core"/>
    <property type="match status" value="2"/>
</dbReference>
<feature type="signal peptide" evidence="2">
    <location>
        <begin position="1"/>
        <end position="28"/>
    </location>
</feature>
<dbReference type="InterPro" id="IPR031325">
    <property type="entry name" value="RHS_repeat"/>
</dbReference>
<dbReference type="NCBIfam" id="TIGR03696">
    <property type="entry name" value="Rhs_assc_core"/>
    <property type="match status" value="1"/>
</dbReference>
<dbReference type="Pfam" id="PF25023">
    <property type="entry name" value="TEN_YD-shell"/>
    <property type="match status" value="1"/>
</dbReference>